<comment type="cofactor">
    <cofactor evidence="1">
        <name>[4Fe-4S] cluster</name>
        <dbReference type="ChEBI" id="CHEBI:49883"/>
    </cofactor>
</comment>
<dbReference type="SUPFAM" id="SSF102114">
    <property type="entry name" value="Radical SAM enzymes"/>
    <property type="match status" value="1"/>
</dbReference>
<keyword evidence="4" id="KW-0408">Iron</keyword>
<evidence type="ECO:0000256" key="4">
    <source>
        <dbReference type="ARBA" id="ARBA00023004"/>
    </source>
</evidence>
<feature type="domain" description="Radical SAM core" evidence="6">
    <location>
        <begin position="12"/>
        <end position="217"/>
    </location>
</feature>
<proteinExistence type="predicted"/>
<dbReference type="InterPro" id="IPR023885">
    <property type="entry name" value="4Fe4S-binding_SPASM_dom"/>
</dbReference>
<evidence type="ECO:0000256" key="3">
    <source>
        <dbReference type="ARBA" id="ARBA00022723"/>
    </source>
</evidence>
<protein>
    <submittedName>
        <fullName evidence="7">Radical SAM protein</fullName>
    </submittedName>
</protein>
<dbReference type="RefSeq" id="WP_214299551.1">
    <property type="nucleotide sequence ID" value="NZ_JAHDYS010000010.1"/>
</dbReference>
<keyword evidence="3" id="KW-0479">Metal-binding</keyword>
<dbReference type="PANTHER" id="PTHR11228">
    <property type="entry name" value="RADICAL SAM DOMAIN PROTEIN"/>
    <property type="match status" value="1"/>
</dbReference>
<dbReference type="InterPro" id="IPR013785">
    <property type="entry name" value="Aldolase_TIM"/>
</dbReference>
<organism evidence="7 8">
    <name type="scientific">Pelotalea chapellei</name>
    <dbReference type="NCBI Taxonomy" id="44671"/>
    <lineage>
        <taxon>Bacteria</taxon>
        <taxon>Pseudomonadati</taxon>
        <taxon>Thermodesulfobacteriota</taxon>
        <taxon>Desulfuromonadia</taxon>
        <taxon>Geobacterales</taxon>
        <taxon>Geobacteraceae</taxon>
        <taxon>Pelotalea</taxon>
    </lineage>
</organism>
<dbReference type="InterPro" id="IPR050377">
    <property type="entry name" value="Radical_SAM_PqqE_MftC-like"/>
</dbReference>
<dbReference type="Pfam" id="PF04055">
    <property type="entry name" value="Radical_SAM"/>
    <property type="match status" value="1"/>
</dbReference>
<name>A0ABS5UA34_9BACT</name>
<dbReference type="SFLD" id="SFLDG01386">
    <property type="entry name" value="main_SPASM_domain-containing"/>
    <property type="match status" value="1"/>
</dbReference>
<evidence type="ECO:0000313" key="8">
    <source>
        <dbReference type="Proteomes" id="UP000784128"/>
    </source>
</evidence>
<keyword evidence="2" id="KW-0949">S-adenosyl-L-methionine</keyword>
<evidence type="ECO:0000313" key="7">
    <source>
        <dbReference type="EMBL" id="MBT1072501.1"/>
    </source>
</evidence>
<dbReference type="InterPro" id="IPR058240">
    <property type="entry name" value="rSAM_sf"/>
</dbReference>
<dbReference type="CDD" id="cd21109">
    <property type="entry name" value="SPASM"/>
    <property type="match status" value="1"/>
</dbReference>
<evidence type="ECO:0000256" key="2">
    <source>
        <dbReference type="ARBA" id="ARBA00022691"/>
    </source>
</evidence>
<evidence type="ECO:0000256" key="1">
    <source>
        <dbReference type="ARBA" id="ARBA00001966"/>
    </source>
</evidence>
<evidence type="ECO:0000256" key="5">
    <source>
        <dbReference type="ARBA" id="ARBA00023014"/>
    </source>
</evidence>
<dbReference type="SFLD" id="SFLDG01067">
    <property type="entry name" value="SPASM/twitch_domain_containing"/>
    <property type="match status" value="1"/>
</dbReference>
<dbReference type="Proteomes" id="UP000784128">
    <property type="component" value="Unassembled WGS sequence"/>
</dbReference>
<sequence length="344" mass="38556">MFISRFLHYQVRHNLQHLIIQVTDRCNMRCGHCFVTEGKGAELSLENYRKLGMEAGRLFWLDIAGGEPFLRSDLAEIVSCFKARVVQVPTNGSLPEQVVEGVRRIREKTGAQVAVSVSIDDIKEEHDRLRGQAGAWDRAWQTFEALRALQVPVKINTVLTKNNLTRMPELMAYVSTRKPDFHSVIFHRGISRDPEVGLPEVDELKRLASVALQILGSYGYGQNRVKARILRNYHRLLWTTSIRIVEEGRQVIPCLAGSAHLVVHADGGVSPCEMLPTVGNVRETTLADILAGERFRRQCASIRANGCHCTHNCALMDSLLFRPVSFLQLLHQPLPAPLQAGNPA</sequence>
<dbReference type="Pfam" id="PF13186">
    <property type="entry name" value="SPASM"/>
    <property type="match status" value="1"/>
</dbReference>
<accession>A0ABS5UA34</accession>
<dbReference type="Gene3D" id="3.20.20.70">
    <property type="entry name" value="Aldolase class I"/>
    <property type="match status" value="1"/>
</dbReference>
<dbReference type="InterPro" id="IPR007197">
    <property type="entry name" value="rSAM"/>
</dbReference>
<evidence type="ECO:0000259" key="6">
    <source>
        <dbReference type="PROSITE" id="PS51918"/>
    </source>
</evidence>
<keyword evidence="5" id="KW-0411">Iron-sulfur</keyword>
<dbReference type="SFLD" id="SFLDS00029">
    <property type="entry name" value="Radical_SAM"/>
    <property type="match status" value="1"/>
</dbReference>
<comment type="caution">
    <text evidence="7">The sequence shown here is derived from an EMBL/GenBank/DDBJ whole genome shotgun (WGS) entry which is preliminary data.</text>
</comment>
<dbReference type="CDD" id="cd01335">
    <property type="entry name" value="Radical_SAM"/>
    <property type="match status" value="1"/>
</dbReference>
<dbReference type="EMBL" id="JAHDYS010000010">
    <property type="protein sequence ID" value="MBT1072501.1"/>
    <property type="molecule type" value="Genomic_DNA"/>
</dbReference>
<keyword evidence="8" id="KW-1185">Reference proteome</keyword>
<gene>
    <name evidence="7" type="ORF">KJB30_11940</name>
</gene>
<dbReference type="PROSITE" id="PS51918">
    <property type="entry name" value="RADICAL_SAM"/>
    <property type="match status" value="1"/>
</dbReference>
<reference evidence="7 8" key="1">
    <citation type="submission" date="2021-05" db="EMBL/GenBank/DDBJ databases">
        <title>The draft genome of Geobacter chapellei DSM 13688.</title>
        <authorList>
            <person name="Xu Z."/>
            <person name="Masuda Y."/>
            <person name="Itoh H."/>
            <person name="Senoo K."/>
        </authorList>
    </citation>
    <scope>NUCLEOTIDE SEQUENCE [LARGE SCALE GENOMIC DNA]</scope>
    <source>
        <strain evidence="7 8">DSM 13688</strain>
    </source>
</reference>
<dbReference type="PANTHER" id="PTHR11228:SF7">
    <property type="entry name" value="PQQA PEPTIDE CYCLASE"/>
    <property type="match status" value="1"/>
</dbReference>